<evidence type="ECO:0000256" key="3">
    <source>
        <dbReference type="ARBA" id="ARBA00022801"/>
    </source>
</evidence>
<dbReference type="EC" id="3.5.1.28" evidence="2"/>
<feature type="signal peptide" evidence="4">
    <location>
        <begin position="1"/>
        <end position="24"/>
    </location>
</feature>
<feature type="domain" description="MurNAc-LAA" evidence="5">
    <location>
        <begin position="89"/>
        <end position="251"/>
    </location>
</feature>
<evidence type="ECO:0000256" key="4">
    <source>
        <dbReference type="SAM" id="SignalP"/>
    </source>
</evidence>
<dbReference type="FunFam" id="3.40.630.40:FF:000005">
    <property type="entry name" value="N-acetylmuramoyl-L-alanine amidase (AmiA)"/>
    <property type="match status" value="1"/>
</dbReference>
<dbReference type="GO" id="GO:0009253">
    <property type="term" value="P:peptidoglycan catabolic process"/>
    <property type="evidence" value="ECO:0007669"/>
    <property type="project" value="InterPro"/>
</dbReference>
<accession>A0A9D1LH78</accession>
<reference evidence="6" key="1">
    <citation type="submission" date="2020-10" db="EMBL/GenBank/DDBJ databases">
        <authorList>
            <person name="Gilroy R."/>
        </authorList>
    </citation>
    <scope>NUCLEOTIDE SEQUENCE</scope>
    <source>
        <strain evidence="6">17073</strain>
    </source>
</reference>
<comment type="catalytic activity">
    <reaction evidence="1">
        <text>Hydrolyzes the link between N-acetylmuramoyl residues and L-amino acid residues in certain cell-wall glycopeptides.</text>
        <dbReference type="EC" id="3.5.1.28"/>
    </reaction>
</comment>
<dbReference type="SMART" id="SM00646">
    <property type="entry name" value="Ami_3"/>
    <property type="match status" value="1"/>
</dbReference>
<dbReference type="PANTHER" id="PTHR30404">
    <property type="entry name" value="N-ACETYLMURAMOYL-L-ALANINE AMIDASE"/>
    <property type="match status" value="1"/>
</dbReference>
<dbReference type="Gene3D" id="3.40.630.40">
    <property type="entry name" value="Zn-dependent exopeptidases"/>
    <property type="match status" value="1"/>
</dbReference>
<dbReference type="GO" id="GO:0008745">
    <property type="term" value="F:N-acetylmuramoyl-L-alanine amidase activity"/>
    <property type="evidence" value="ECO:0007669"/>
    <property type="project" value="UniProtKB-EC"/>
</dbReference>
<proteinExistence type="predicted"/>
<dbReference type="PANTHER" id="PTHR30404:SF0">
    <property type="entry name" value="N-ACETYLMURAMOYL-L-ALANINE AMIDASE AMIC"/>
    <property type="match status" value="1"/>
</dbReference>
<evidence type="ECO:0000256" key="2">
    <source>
        <dbReference type="ARBA" id="ARBA00011901"/>
    </source>
</evidence>
<keyword evidence="3" id="KW-0378">Hydrolase</keyword>
<feature type="chain" id="PRO_5039612739" description="N-acetylmuramoyl-L-alanine amidase" evidence="4">
    <location>
        <begin position="25"/>
        <end position="365"/>
    </location>
</feature>
<dbReference type="EMBL" id="DVMS01000204">
    <property type="protein sequence ID" value="HIU39460.1"/>
    <property type="molecule type" value="Genomic_DNA"/>
</dbReference>
<dbReference type="Proteomes" id="UP000824076">
    <property type="component" value="Unassembled WGS sequence"/>
</dbReference>
<gene>
    <name evidence="6" type="ORF">IAD18_07330</name>
</gene>
<evidence type="ECO:0000313" key="7">
    <source>
        <dbReference type="Proteomes" id="UP000824076"/>
    </source>
</evidence>
<organism evidence="6 7">
    <name type="scientific">Candidatus Limisoma intestinavium</name>
    <dbReference type="NCBI Taxonomy" id="2840856"/>
    <lineage>
        <taxon>Bacteria</taxon>
        <taxon>Pseudomonadati</taxon>
        <taxon>Bacteroidota</taxon>
        <taxon>Bacteroidia</taxon>
        <taxon>Bacteroidales</taxon>
        <taxon>Candidatus Limisoma</taxon>
    </lineage>
</organism>
<name>A0A9D1LH78_9BACT</name>
<evidence type="ECO:0000259" key="5">
    <source>
        <dbReference type="SMART" id="SM00646"/>
    </source>
</evidence>
<protein>
    <recommendedName>
        <fullName evidence="2">N-acetylmuramoyl-L-alanine amidase</fullName>
        <ecNumber evidence="2">3.5.1.28</ecNumber>
    </recommendedName>
</protein>
<comment type="caution">
    <text evidence="6">The sequence shown here is derived from an EMBL/GenBank/DDBJ whole genome shotgun (WGS) entry which is preliminary data.</text>
</comment>
<dbReference type="GO" id="GO:0030288">
    <property type="term" value="C:outer membrane-bounded periplasmic space"/>
    <property type="evidence" value="ECO:0007669"/>
    <property type="project" value="TreeGrafter"/>
</dbReference>
<dbReference type="AlphaFoldDB" id="A0A9D1LH78"/>
<evidence type="ECO:0000256" key="1">
    <source>
        <dbReference type="ARBA" id="ARBA00001561"/>
    </source>
</evidence>
<dbReference type="InterPro" id="IPR050695">
    <property type="entry name" value="N-acetylmuramoyl_amidase_3"/>
</dbReference>
<dbReference type="Pfam" id="PF01520">
    <property type="entry name" value="Amidase_3"/>
    <property type="match status" value="1"/>
</dbReference>
<dbReference type="CDD" id="cd02696">
    <property type="entry name" value="MurNAc-LAA"/>
    <property type="match status" value="1"/>
</dbReference>
<dbReference type="InterPro" id="IPR002508">
    <property type="entry name" value="MurNAc-LAA_cat"/>
</dbReference>
<dbReference type="SUPFAM" id="SSF53187">
    <property type="entry name" value="Zn-dependent exopeptidases"/>
    <property type="match status" value="1"/>
</dbReference>
<evidence type="ECO:0000313" key="6">
    <source>
        <dbReference type="EMBL" id="HIU39460.1"/>
    </source>
</evidence>
<sequence>MKSNIKRYVLSLVLLIAMAMNAPAKDFVVVIDAGHGGKDVGAVGAYALEKDINLGVALKLGEEIKSTYDDVRVVYTRDDDTFVSLQGRANIANREKGDLFISIHTNSLDKRSRNRLTVSGAETYTLGLHRTKENLDVAMRENSVIELEDDYSATYQGFDPNSVESYIIFELNQSKHMEQSVNFASLVQQEFSAIGRVDKGVRQAGFWVLAATIMPAVLVELDFICNPTQEDFLASESGQKKMAGAIFKAFRQYKEEYDYYSSGTEDSAVVIESPNSNENRREREGISAEEVEYRVQFLSSGERLDKKSRFFCGLKDVDCYYEDGVYKYTTGSTTNKADAQKQLKKVRKLFADAFLVQFKNGKRIK</sequence>
<reference evidence="6" key="2">
    <citation type="journal article" date="2021" name="PeerJ">
        <title>Extensive microbial diversity within the chicken gut microbiome revealed by metagenomics and culture.</title>
        <authorList>
            <person name="Gilroy R."/>
            <person name="Ravi A."/>
            <person name="Getino M."/>
            <person name="Pursley I."/>
            <person name="Horton D.L."/>
            <person name="Alikhan N.F."/>
            <person name="Baker D."/>
            <person name="Gharbi K."/>
            <person name="Hall N."/>
            <person name="Watson M."/>
            <person name="Adriaenssens E.M."/>
            <person name="Foster-Nyarko E."/>
            <person name="Jarju S."/>
            <person name="Secka A."/>
            <person name="Antonio M."/>
            <person name="Oren A."/>
            <person name="Chaudhuri R.R."/>
            <person name="La Ragione R."/>
            <person name="Hildebrand F."/>
            <person name="Pallen M.J."/>
        </authorList>
    </citation>
    <scope>NUCLEOTIDE SEQUENCE</scope>
    <source>
        <strain evidence="6">17073</strain>
    </source>
</reference>
<keyword evidence="4" id="KW-0732">Signal</keyword>